<dbReference type="STRING" id="428990.SAMN06295987_102550"/>
<proteinExistence type="predicted"/>
<dbReference type="GO" id="GO:1902201">
    <property type="term" value="P:negative regulation of bacterial-type flagellum-dependent cell motility"/>
    <property type="evidence" value="ECO:0007669"/>
    <property type="project" value="TreeGrafter"/>
</dbReference>
<feature type="domain" description="GGDEF" evidence="4">
    <location>
        <begin position="223"/>
        <end position="356"/>
    </location>
</feature>
<evidence type="ECO:0000313" key="6">
    <source>
        <dbReference type="Proteomes" id="UP000190989"/>
    </source>
</evidence>
<feature type="compositionally biased region" description="Polar residues" evidence="3">
    <location>
        <begin position="8"/>
        <end position="24"/>
    </location>
</feature>
<dbReference type="Gene3D" id="3.30.70.270">
    <property type="match status" value="1"/>
</dbReference>
<evidence type="ECO:0000256" key="2">
    <source>
        <dbReference type="ARBA" id="ARBA00034247"/>
    </source>
</evidence>
<gene>
    <name evidence="5" type="ORF">SAMN06295987_102550</name>
</gene>
<dbReference type="EMBL" id="FVZE01000002">
    <property type="protein sequence ID" value="SLJ95818.1"/>
    <property type="molecule type" value="Genomic_DNA"/>
</dbReference>
<dbReference type="PANTHER" id="PTHR45138">
    <property type="entry name" value="REGULATORY COMPONENTS OF SENSORY TRANSDUCTION SYSTEM"/>
    <property type="match status" value="1"/>
</dbReference>
<evidence type="ECO:0000256" key="1">
    <source>
        <dbReference type="ARBA" id="ARBA00012528"/>
    </source>
</evidence>
<dbReference type="PROSITE" id="PS50887">
    <property type="entry name" value="GGDEF"/>
    <property type="match status" value="1"/>
</dbReference>
<accession>A0A1U6HJ80</accession>
<dbReference type="GO" id="GO:0052621">
    <property type="term" value="F:diguanylate cyclase activity"/>
    <property type="evidence" value="ECO:0007669"/>
    <property type="project" value="UniProtKB-EC"/>
</dbReference>
<protein>
    <recommendedName>
        <fullName evidence="1">diguanylate cyclase</fullName>
        <ecNumber evidence="1">2.7.7.65</ecNumber>
    </recommendedName>
</protein>
<dbReference type="InterPro" id="IPR029787">
    <property type="entry name" value="Nucleotide_cyclase"/>
</dbReference>
<evidence type="ECO:0000256" key="3">
    <source>
        <dbReference type="SAM" id="MobiDB-lite"/>
    </source>
</evidence>
<dbReference type="InterPro" id="IPR050469">
    <property type="entry name" value="Diguanylate_Cyclase"/>
</dbReference>
<dbReference type="Proteomes" id="UP000190989">
    <property type="component" value="Unassembled WGS sequence"/>
</dbReference>
<comment type="catalytic activity">
    <reaction evidence="2">
        <text>2 GTP = 3',3'-c-di-GMP + 2 diphosphate</text>
        <dbReference type="Rhea" id="RHEA:24898"/>
        <dbReference type="ChEBI" id="CHEBI:33019"/>
        <dbReference type="ChEBI" id="CHEBI:37565"/>
        <dbReference type="ChEBI" id="CHEBI:58805"/>
        <dbReference type="EC" id="2.7.7.65"/>
    </reaction>
</comment>
<evidence type="ECO:0000259" key="4">
    <source>
        <dbReference type="PROSITE" id="PS50887"/>
    </source>
</evidence>
<dbReference type="SMART" id="SM00267">
    <property type="entry name" value="GGDEF"/>
    <property type="match status" value="1"/>
</dbReference>
<dbReference type="PANTHER" id="PTHR45138:SF9">
    <property type="entry name" value="DIGUANYLATE CYCLASE DGCM-RELATED"/>
    <property type="match status" value="1"/>
</dbReference>
<dbReference type="EC" id="2.7.7.65" evidence="1"/>
<evidence type="ECO:0000313" key="5">
    <source>
        <dbReference type="EMBL" id="SLJ95818.1"/>
    </source>
</evidence>
<dbReference type="InterPro" id="IPR043128">
    <property type="entry name" value="Rev_trsase/Diguanyl_cyclase"/>
</dbReference>
<dbReference type="AlphaFoldDB" id="A0A1U6HJ80"/>
<name>A0A1U6HJ80_9SPHN</name>
<dbReference type="NCBIfam" id="TIGR00254">
    <property type="entry name" value="GGDEF"/>
    <property type="match status" value="1"/>
</dbReference>
<organism evidence="5 6">
    <name type="scientific">Novosphingobium mathurense</name>
    <dbReference type="NCBI Taxonomy" id="428990"/>
    <lineage>
        <taxon>Bacteria</taxon>
        <taxon>Pseudomonadati</taxon>
        <taxon>Pseudomonadota</taxon>
        <taxon>Alphaproteobacteria</taxon>
        <taxon>Sphingomonadales</taxon>
        <taxon>Sphingomonadaceae</taxon>
        <taxon>Novosphingobium</taxon>
    </lineage>
</organism>
<dbReference type="GO" id="GO:0043709">
    <property type="term" value="P:cell adhesion involved in single-species biofilm formation"/>
    <property type="evidence" value="ECO:0007669"/>
    <property type="project" value="TreeGrafter"/>
</dbReference>
<dbReference type="RefSeq" id="WP_079730143.1">
    <property type="nucleotide sequence ID" value="NZ_FVZE01000002.1"/>
</dbReference>
<dbReference type="Pfam" id="PF00990">
    <property type="entry name" value="GGDEF"/>
    <property type="match status" value="1"/>
</dbReference>
<feature type="region of interest" description="Disordered" evidence="3">
    <location>
        <begin position="1"/>
        <end position="26"/>
    </location>
</feature>
<dbReference type="GO" id="GO:0005886">
    <property type="term" value="C:plasma membrane"/>
    <property type="evidence" value="ECO:0007669"/>
    <property type="project" value="TreeGrafter"/>
</dbReference>
<keyword evidence="6" id="KW-1185">Reference proteome</keyword>
<dbReference type="InterPro" id="IPR000160">
    <property type="entry name" value="GGDEF_dom"/>
</dbReference>
<sequence length="356" mass="39381">MRFLSGGRSESASSADHSVEQSQAGEGAISARDLVRKQLMEDIGEFLIGNDLEISEANLSAALGLCSGNDIGLANRVAERSANGLPINQAWLDEQRKNGDEAINRISDKLERTLESFAQTSRSARDTAAQYNTEMQAQVDKVDSADEREEIRNLTAVAMAMIERTRHLEQEMRRSESEADSLRVSLAKARRDAEHDHLTGLPNRRAFEGLLERHYREAQQELDALSVAFCDIDYFKKINDTHGHDAGDRVLQAVATTLAKITDDNCHVARHGGEEFVMLFRGLGKTAAKEKLDTVREVFARRKFVNRRTDEPIGTITFSGGVADVFAYPTTRDALKAADVALYSAKEQGRNQIVAA</sequence>
<reference evidence="6" key="1">
    <citation type="submission" date="2017-02" db="EMBL/GenBank/DDBJ databases">
        <authorList>
            <person name="Varghese N."/>
            <person name="Submissions S."/>
        </authorList>
    </citation>
    <scope>NUCLEOTIDE SEQUENCE [LARGE SCALE GENOMIC DNA]</scope>
    <source>
        <strain evidence="6">SM117</strain>
    </source>
</reference>
<dbReference type="SUPFAM" id="SSF55073">
    <property type="entry name" value="Nucleotide cyclase"/>
    <property type="match status" value="1"/>
</dbReference>
<dbReference type="CDD" id="cd01949">
    <property type="entry name" value="GGDEF"/>
    <property type="match status" value="1"/>
</dbReference>
<dbReference type="FunFam" id="3.30.70.270:FF:000001">
    <property type="entry name" value="Diguanylate cyclase domain protein"/>
    <property type="match status" value="1"/>
</dbReference>